<reference evidence="3" key="1">
    <citation type="submission" date="2020-11" db="EMBL/GenBank/DDBJ databases">
        <authorList>
            <consortium name="DOE Joint Genome Institute"/>
            <person name="Ahrendt S."/>
            <person name="Riley R."/>
            <person name="Andreopoulos W."/>
            <person name="Labutti K."/>
            <person name="Pangilinan J."/>
            <person name="Ruiz-Duenas F.J."/>
            <person name="Barrasa J.M."/>
            <person name="Sanchez-Garcia M."/>
            <person name="Camarero S."/>
            <person name="Miyauchi S."/>
            <person name="Serrano A."/>
            <person name="Linde D."/>
            <person name="Babiker R."/>
            <person name="Drula E."/>
            <person name="Ayuso-Fernandez I."/>
            <person name="Pacheco R."/>
            <person name="Padilla G."/>
            <person name="Ferreira P."/>
            <person name="Barriuso J."/>
            <person name="Kellner H."/>
            <person name="Castanera R."/>
            <person name="Alfaro M."/>
            <person name="Ramirez L."/>
            <person name="Pisabarro A.G."/>
            <person name="Kuo A."/>
            <person name="Tritt A."/>
            <person name="Lipzen A."/>
            <person name="He G."/>
            <person name="Yan M."/>
            <person name="Ng V."/>
            <person name="Cullen D."/>
            <person name="Martin F."/>
            <person name="Rosso M.-N."/>
            <person name="Henrissat B."/>
            <person name="Hibbett D."/>
            <person name="Martinez A.T."/>
            <person name="Grigoriev I.V."/>
        </authorList>
    </citation>
    <scope>NUCLEOTIDE SEQUENCE</scope>
    <source>
        <strain evidence="3">CIRM-BRFM 674</strain>
    </source>
</reference>
<feature type="region of interest" description="Disordered" evidence="1">
    <location>
        <begin position="224"/>
        <end position="253"/>
    </location>
</feature>
<dbReference type="PROSITE" id="PS51186">
    <property type="entry name" value="GNAT"/>
    <property type="match status" value="1"/>
</dbReference>
<feature type="domain" description="N-acetyltransferase" evidence="2">
    <location>
        <begin position="69"/>
        <end position="216"/>
    </location>
</feature>
<evidence type="ECO:0000259" key="2">
    <source>
        <dbReference type="PROSITE" id="PS51186"/>
    </source>
</evidence>
<dbReference type="Gene3D" id="3.40.630.30">
    <property type="match status" value="1"/>
</dbReference>
<evidence type="ECO:0000256" key="1">
    <source>
        <dbReference type="SAM" id="MobiDB-lite"/>
    </source>
</evidence>
<evidence type="ECO:0000313" key="3">
    <source>
        <dbReference type="EMBL" id="KAF9482923.1"/>
    </source>
</evidence>
<comment type="caution">
    <text evidence="3">The sequence shown here is derived from an EMBL/GenBank/DDBJ whole genome shotgun (WGS) entry which is preliminary data.</text>
</comment>
<proteinExistence type="predicted"/>
<evidence type="ECO:0000313" key="4">
    <source>
        <dbReference type="Proteomes" id="UP000807469"/>
    </source>
</evidence>
<gene>
    <name evidence="3" type="ORF">BDN70DRAFT_874337</name>
</gene>
<dbReference type="CDD" id="cd04301">
    <property type="entry name" value="NAT_SF"/>
    <property type="match status" value="1"/>
</dbReference>
<dbReference type="Proteomes" id="UP000807469">
    <property type="component" value="Unassembled WGS sequence"/>
</dbReference>
<name>A0A9P5Z977_9AGAR</name>
<dbReference type="Pfam" id="PF13508">
    <property type="entry name" value="Acetyltransf_7"/>
    <property type="match status" value="1"/>
</dbReference>
<dbReference type="GO" id="GO:0016747">
    <property type="term" value="F:acyltransferase activity, transferring groups other than amino-acyl groups"/>
    <property type="evidence" value="ECO:0007669"/>
    <property type="project" value="InterPro"/>
</dbReference>
<dbReference type="AlphaFoldDB" id="A0A9P5Z977"/>
<protein>
    <recommendedName>
        <fullName evidence="2">N-acetyltransferase domain-containing protein</fullName>
    </recommendedName>
</protein>
<organism evidence="3 4">
    <name type="scientific">Pholiota conissans</name>
    <dbReference type="NCBI Taxonomy" id="109636"/>
    <lineage>
        <taxon>Eukaryota</taxon>
        <taxon>Fungi</taxon>
        <taxon>Dikarya</taxon>
        <taxon>Basidiomycota</taxon>
        <taxon>Agaricomycotina</taxon>
        <taxon>Agaricomycetes</taxon>
        <taxon>Agaricomycetidae</taxon>
        <taxon>Agaricales</taxon>
        <taxon>Agaricineae</taxon>
        <taxon>Strophariaceae</taxon>
        <taxon>Pholiota</taxon>
    </lineage>
</organism>
<accession>A0A9P5Z977</accession>
<dbReference type="PANTHER" id="PTHR42791">
    <property type="entry name" value="GNAT FAMILY ACETYLTRANSFERASE"/>
    <property type="match status" value="1"/>
</dbReference>
<dbReference type="InterPro" id="IPR000182">
    <property type="entry name" value="GNAT_dom"/>
</dbReference>
<dbReference type="SUPFAM" id="SSF55729">
    <property type="entry name" value="Acyl-CoA N-acyltransferases (Nat)"/>
    <property type="match status" value="1"/>
</dbReference>
<dbReference type="InterPro" id="IPR016181">
    <property type="entry name" value="Acyl_CoA_acyltransferase"/>
</dbReference>
<dbReference type="EMBL" id="MU155159">
    <property type="protein sequence ID" value="KAF9482923.1"/>
    <property type="molecule type" value="Genomic_DNA"/>
</dbReference>
<keyword evidence="4" id="KW-1185">Reference proteome</keyword>
<dbReference type="InterPro" id="IPR052523">
    <property type="entry name" value="Trichothecene_AcTrans"/>
</dbReference>
<dbReference type="OrthoDB" id="2744543at2759"/>
<dbReference type="PANTHER" id="PTHR42791:SF1">
    <property type="entry name" value="N-ACETYLTRANSFERASE DOMAIN-CONTAINING PROTEIN"/>
    <property type="match status" value="1"/>
</dbReference>
<sequence>MDEEAQPLTTPIIRPERLRFAHLWKAAKTYENAFEFDPYTLYLKADGKSSPAPTRARNLTVLGLWSIKDIFLTVNGGSALMVAFPNFFGEKTPFERFIDTLWVRILETGKKTEEQAKRAQETNEKSKAALDATIRDRLEDMIFLGLLATEPASQGKGYGGALLEAINDYADKHNKAMWLTSSNILNEPFYNSHGFKAVATFYMGDGNPAWTEKPIPIQLMVREAKNKSESRTSRRPNASFKHLDPTLPLRSLV</sequence>